<keyword evidence="2" id="KW-1133">Transmembrane helix</keyword>
<dbReference type="AlphaFoldDB" id="A0A1I0TKN1"/>
<dbReference type="Proteomes" id="UP000182054">
    <property type="component" value="Unassembled WGS sequence"/>
</dbReference>
<name>A0A1I0TKN1_9NOCA</name>
<proteinExistence type="predicted"/>
<feature type="region of interest" description="Disordered" evidence="1">
    <location>
        <begin position="85"/>
        <end position="106"/>
    </location>
</feature>
<dbReference type="EMBL" id="FOJN01000007">
    <property type="protein sequence ID" value="SFA52295.1"/>
    <property type="molecule type" value="Genomic_DNA"/>
</dbReference>
<evidence type="ECO:0000313" key="3">
    <source>
        <dbReference type="EMBL" id="SFA52295.1"/>
    </source>
</evidence>
<evidence type="ECO:0000256" key="2">
    <source>
        <dbReference type="SAM" id="Phobius"/>
    </source>
</evidence>
<dbReference type="SUPFAM" id="SSF103473">
    <property type="entry name" value="MFS general substrate transporter"/>
    <property type="match status" value="1"/>
</dbReference>
<feature type="transmembrane region" description="Helical" evidence="2">
    <location>
        <begin position="41"/>
        <end position="64"/>
    </location>
</feature>
<keyword evidence="2" id="KW-0812">Transmembrane</keyword>
<feature type="compositionally biased region" description="Basic residues" evidence="1">
    <location>
        <begin position="88"/>
        <end position="99"/>
    </location>
</feature>
<dbReference type="InterPro" id="IPR036259">
    <property type="entry name" value="MFS_trans_sf"/>
</dbReference>
<evidence type="ECO:0008006" key="5">
    <source>
        <dbReference type="Google" id="ProtNLM"/>
    </source>
</evidence>
<gene>
    <name evidence="3" type="ORF">SAMN05444374_107126</name>
</gene>
<reference evidence="3 4" key="1">
    <citation type="submission" date="2016-10" db="EMBL/GenBank/DDBJ databases">
        <authorList>
            <person name="de Groot N.N."/>
        </authorList>
    </citation>
    <scope>NUCLEOTIDE SEQUENCE [LARGE SCALE GENOMIC DNA]</scope>
    <source>
        <strain evidence="3 4">DSM 44908</strain>
    </source>
</reference>
<evidence type="ECO:0000313" key="4">
    <source>
        <dbReference type="Proteomes" id="UP000182054"/>
    </source>
</evidence>
<dbReference type="Gene3D" id="1.20.1250.20">
    <property type="entry name" value="MFS general substrate transporter like domains"/>
    <property type="match status" value="1"/>
</dbReference>
<protein>
    <recommendedName>
        <fullName evidence="5">Major Facilitator Superfamily protein</fullName>
    </recommendedName>
</protein>
<accession>A0A1I0TKN1</accession>
<evidence type="ECO:0000256" key="1">
    <source>
        <dbReference type="SAM" id="MobiDB-lite"/>
    </source>
</evidence>
<keyword evidence="2" id="KW-0472">Membrane</keyword>
<organism evidence="3 4">
    <name type="scientific">Rhodococcoides kroppenstedtii</name>
    <dbReference type="NCBI Taxonomy" id="293050"/>
    <lineage>
        <taxon>Bacteria</taxon>
        <taxon>Bacillati</taxon>
        <taxon>Actinomycetota</taxon>
        <taxon>Actinomycetes</taxon>
        <taxon>Mycobacteriales</taxon>
        <taxon>Nocardiaceae</taxon>
        <taxon>Rhodococcoides</taxon>
    </lineage>
</organism>
<sequence>MRAWIVWGTGVLAYAVGVLHRTSFGVSGLDAADRFSAGPSLLSSFVVLQVVVYASMQIPAGVLLDRVGSRAMIVAGALIMATGQLGPRPHRIPARRRRGAGGGRGG</sequence>